<evidence type="ECO:0000313" key="2">
    <source>
        <dbReference type="Proteomes" id="UP000541444"/>
    </source>
</evidence>
<accession>A0A7J7LZT7</accession>
<dbReference type="EMBL" id="JACGCM010001859">
    <property type="protein sequence ID" value="KAF6148038.1"/>
    <property type="molecule type" value="Genomic_DNA"/>
</dbReference>
<comment type="caution">
    <text evidence="1">The sequence shown here is derived from an EMBL/GenBank/DDBJ whole genome shotgun (WGS) entry which is preliminary data.</text>
</comment>
<dbReference type="AlphaFoldDB" id="A0A7J7LZT7"/>
<evidence type="ECO:0000313" key="1">
    <source>
        <dbReference type="EMBL" id="KAF6148038.1"/>
    </source>
</evidence>
<gene>
    <name evidence="1" type="ORF">GIB67_024213</name>
</gene>
<dbReference type="Gene3D" id="2.40.70.10">
    <property type="entry name" value="Acid Proteases"/>
    <property type="match status" value="1"/>
</dbReference>
<keyword evidence="2" id="KW-1185">Reference proteome</keyword>
<reference evidence="1 2" key="1">
    <citation type="journal article" date="2020" name="IScience">
        <title>Genome Sequencing of the Endangered Kingdonia uniflora (Circaeasteraceae, Ranunculales) Reveals Potential Mechanisms of Evolutionary Specialization.</title>
        <authorList>
            <person name="Sun Y."/>
            <person name="Deng T."/>
            <person name="Zhang A."/>
            <person name="Moore M.J."/>
            <person name="Landis J.B."/>
            <person name="Lin N."/>
            <person name="Zhang H."/>
            <person name="Zhang X."/>
            <person name="Huang J."/>
            <person name="Zhang X."/>
            <person name="Sun H."/>
            <person name="Wang H."/>
        </authorList>
    </citation>
    <scope>NUCLEOTIDE SEQUENCE [LARGE SCALE GENOMIC DNA]</scope>
    <source>
        <strain evidence="1">TB1705</strain>
        <tissue evidence="1">Leaf</tissue>
    </source>
</reference>
<dbReference type="InterPro" id="IPR021109">
    <property type="entry name" value="Peptidase_aspartic_dom_sf"/>
</dbReference>
<organism evidence="1 2">
    <name type="scientific">Kingdonia uniflora</name>
    <dbReference type="NCBI Taxonomy" id="39325"/>
    <lineage>
        <taxon>Eukaryota</taxon>
        <taxon>Viridiplantae</taxon>
        <taxon>Streptophyta</taxon>
        <taxon>Embryophyta</taxon>
        <taxon>Tracheophyta</taxon>
        <taxon>Spermatophyta</taxon>
        <taxon>Magnoliopsida</taxon>
        <taxon>Ranunculales</taxon>
        <taxon>Circaeasteraceae</taxon>
        <taxon>Kingdonia</taxon>
    </lineage>
</organism>
<protein>
    <submittedName>
        <fullName evidence="1">Uncharacterized protein</fullName>
    </submittedName>
</protein>
<dbReference type="OrthoDB" id="771136at2759"/>
<sequence length="55" mass="5905">MGESVIVASMASTTFTIGKKPFVLTPEQYILKTGEGDLDVCISGFIVGKIQKLKN</sequence>
<name>A0A7J7LZT7_9MAGN</name>
<dbReference type="Proteomes" id="UP000541444">
    <property type="component" value="Unassembled WGS sequence"/>
</dbReference>
<proteinExistence type="predicted"/>